<evidence type="ECO:0000256" key="3">
    <source>
        <dbReference type="ARBA" id="ARBA00005201"/>
    </source>
</evidence>
<dbReference type="AlphaFoldDB" id="A0A0A8K0K1"/>
<evidence type="ECO:0000313" key="17">
    <source>
        <dbReference type="EMBL" id="BAQ16415.1"/>
    </source>
</evidence>
<keyword evidence="12" id="KW-0511">Multifunctional enzyme</keyword>
<dbReference type="InterPro" id="IPR015864">
    <property type="entry name" value="FAD_synthase"/>
</dbReference>
<dbReference type="PANTHER" id="PTHR22749:SF6">
    <property type="entry name" value="RIBOFLAVIN KINASE"/>
    <property type="match status" value="1"/>
</dbReference>
<evidence type="ECO:0000256" key="11">
    <source>
        <dbReference type="ARBA" id="ARBA00022840"/>
    </source>
</evidence>
<keyword evidence="10 15" id="KW-0274">FAD</keyword>
<evidence type="ECO:0000256" key="7">
    <source>
        <dbReference type="ARBA" id="ARBA00022695"/>
    </source>
</evidence>
<name>A0A0A8K0K1_9HYPH</name>
<protein>
    <recommendedName>
        <fullName evidence="15">Riboflavin biosynthesis protein</fullName>
    </recommendedName>
    <domain>
        <recommendedName>
            <fullName evidence="15">Riboflavin kinase</fullName>
            <ecNumber evidence="15">2.7.1.26</ecNumber>
        </recommendedName>
        <alternativeName>
            <fullName evidence="15">Flavokinase</fullName>
        </alternativeName>
    </domain>
    <domain>
        <recommendedName>
            <fullName evidence="15">FMN adenylyltransferase</fullName>
            <ecNumber evidence="15">2.7.7.2</ecNumber>
        </recommendedName>
        <alternativeName>
            <fullName evidence="15">FAD pyrophosphorylase</fullName>
        </alternativeName>
        <alternativeName>
            <fullName evidence="15">FAD synthase</fullName>
        </alternativeName>
    </domain>
</protein>
<evidence type="ECO:0000256" key="6">
    <source>
        <dbReference type="ARBA" id="ARBA00022679"/>
    </source>
</evidence>
<dbReference type="PIRSF" id="PIRSF004491">
    <property type="entry name" value="FAD_Synth"/>
    <property type="match status" value="1"/>
</dbReference>
<dbReference type="SMART" id="SM00904">
    <property type="entry name" value="Flavokinase"/>
    <property type="match status" value="1"/>
</dbReference>
<comment type="pathway">
    <text evidence="2 15">Cofactor biosynthesis; FAD biosynthesis; FAD from FMN: step 1/1.</text>
</comment>
<keyword evidence="18" id="KW-1185">Reference proteome</keyword>
<gene>
    <name evidence="17" type="ORF">GL4_0955</name>
</gene>
<evidence type="ECO:0000256" key="5">
    <source>
        <dbReference type="ARBA" id="ARBA00022643"/>
    </source>
</evidence>
<evidence type="ECO:0000256" key="4">
    <source>
        <dbReference type="ARBA" id="ARBA00022630"/>
    </source>
</evidence>
<evidence type="ECO:0000256" key="2">
    <source>
        <dbReference type="ARBA" id="ARBA00004726"/>
    </source>
</evidence>
<dbReference type="Proteomes" id="UP000031643">
    <property type="component" value="Chromosome"/>
</dbReference>
<dbReference type="GO" id="GO:0009231">
    <property type="term" value="P:riboflavin biosynthetic process"/>
    <property type="evidence" value="ECO:0007669"/>
    <property type="project" value="InterPro"/>
</dbReference>
<accession>A0A0A8K0K1</accession>
<dbReference type="UniPathway" id="UPA00276">
    <property type="reaction ID" value="UER00406"/>
</dbReference>
<feature type="domain" description="Riboflavin kinase" evidence="16">
    <location>
        <begin position="184"/>
        <end position="307"/>
    </location>
</feature>
<dbReference type="RefSeq" id="WP_045365073.1">
    <property type="nucleotide sequence ID" value="NZ_AP014648.1"/>
</dbReference>
<dbReference type="Gene3D" id="3.40.50.620">
    <property type="entry name" value="HUPs"/>
    <property type="match status" value="1"/>
</dbReference>
<comment type="similarity">
    <text evidence="15">Belongs to the ribF family.</text>
</comment>
<keyword evidence="4 15" id="KW-0285">Flavoprotein</keyword>
<dbReference type="OrthoDB" id="9803667at2"/>
<organism evidence="17 18">
    <name type="scientific">Methyloceanibacter caenitepidi</name>
    <dbReference type="NCBI Taxonomy" id="1384459"/>
    <lineage>
        <taxon>Bacteria</taxon>
        <taxon>Pseudomonadati</taxon>
        <taxon>Pseudomonadota</taxon>
        <taxon>Alphaproteobacteria</taxon>
        <taxon>Hyphomicrobiales</taxon>
        <taxon>Hyphomicrobiaceae</taxon>
        <taxon>Methyloceanibacter</taxon>
    </lineage>
</organism>
<evidence type="ECO:0000256" key="12">
    <source>
        <dbReference type="ARBA" id="ARBA00023268"/>
    </source>
</evidence>
<dbReference type="SUPFAM" id="SSF82114">
    <property type="entry name" value="Riboflavin kinase-like"/>
    <property type="match status" value="1"/>
</dbReference>
<evidence type="ECO:0000256" key="14">
    <source>
        <dbReference type="ARBA" id="ARBA00049494"/>
    </source>
</evidence>
<dbReference type="InterPro" id="IPR014729">
    <property type="entry name" value="Rossmann-like_a/b/a_fold"/>
</dbReference>
<dbReference type="EC" id="2.7.7.2" evidence="15"/>
<reference evidence="17 18" key="1">
    <citation type="submission" date="2014-09" db="EMBL/GenBank/DDBJ databases">
        <title>Genome sequencing of Methyloceanibacter caenitepidi Gela4.</title>
        <authorList>
            <person name="Takeuchi M."/>
            <person name="Susumu S."/>
            <person name="Kamagata Y."/>
            <person name="Oshima K."/>
            <person name="Hattori M."/>
            <person name="Iwasaki W."/>
        </authorList>
    </citation>
    <scope>NUCLEOTIDE SEQUENCE [LARGE SCALE GENOMIC DNA]</scope>
    <source>
        <strain evidence="17 18">Gela4</strain>
    </source>
</reference>
<comment type="catalytic activity">
    <reaction evidence="14 15">
        <text>FMN + ATP + H(+) = FAD + diphosphate</text>
        <dbReference type="Rhea" id="RHEA:17237"/>
        <dbReference type="ChEBI" id="CHEBI:15378"/>
        <dbReference type="ChEBI" id="CHEBI:30616"/>
        <dbReference type="ChEBI" id="CHEBI:33019"/>
        <dbReference type="ChEBI" id="CHEBI:57692"/>
        <dbReference type="ChEBI" id="CHEBI:58210"/>
        <dbReference type="EC" id="2.7.7.2"/>
    </reaction>
</comment>
<dbReference type="GO" id="GO:0008531">
    <property type="term" value="F:riboflavin kinase activity"/>
    <property type="evidence" value="ECO:0007669"/>
    <property type="project" value="UniProtKB-UniRule"/>
</dbReference>
<dbReference type="UniPathway" id="UPA00277">
    <property type="reaction ID" value="UER00407"/>
</dbReference>
<evidence type="ECO:0000256" key="1">
    <source>
        <dbReference type="ARBA" id="ARBA00002121"/>
    </source>
</evidence>
<evidence type="ECO:0000256" key="10">
    <source>
        <dbReference type="ARBA" id="ARBA00022827"/>
    </source>
</evidence>
<evidence type="ECO:0000256" key="8">
    <source>
        <dbReference type="ARBA" id="ARBA00022741"/>
    </source>
</evidence>
<dbReference type="NCBIfam" id="TIGR00083">
    <property type="entry name" value="ribF"/>
    <property type="match status" value="1"/>
</dbReference>
<dbReference type="CDD" id="cd02064">
    <property type="entry name" value="FAD_synthetase_N"/>
    <property type="match status" value="1"/>
</dbReference>
<comment type="function">
    <text evidence="1">Catalyzes the phosphorylation of riboflavin to FMN followed by the adenylation of FMN to FAD.</text>
</comment>
<comment type="catalytic activity">
    <reaction evidence="13 15">
        <text>riboflavin + ATP = FMN + ADP + H(+)</text>
        <dbReference type="Rhea" id="RHEA:14357"/>
        <dbReference type="ChEBI" id="CHEBI:15378"/>
        <dbReference type="ChEBI" id="CHEBI:30616"/>
        <dbReference type="ChEBI" id="CHEBI:57986"/>
        <dbReference type="ChEBI" id="CHEBI:58210"/>
        <dbReference type="ChEBI" id="CHEBI:456216"/>
        <dbReference type="EC" id="2.7.1.26"/>
    </reaction>
</comment>
<dbReference type="PANTHER" id="PTHR22749">
    <property type="entry name" value="RIBOFLAVIN KINASE/FMN ADENYLYLTRANSFERASE"/>
    <property type="match status" value="1"/>
</dbReference>
<dbReference type="NCBIfam" id="NF004160">
    <property type="entry name" value="PRK05627.1-3"/>
    <property type="match status" value="1"/>
</dbReference>
<dbReference type="Pfam" id="PF06574">
    <property type="entry name" value="FAD_syn"/>
    <property type="match status" value="1"/>
</dbReference>
<dbReference type="InterPro" id="IPR002606">
    <property type="entry name" value="Riboflavin_kinase_bac"/>
</dbReference>
<evidence type="ECO:0000259" key="16">
    <source>
        <dbReference type="SMART" id="SM00904"/>
    </source>
</evidence>
<keyword evidence="11 15" id="KW-0067">ATP-binding</keyword>
<dbReference type="GO" id="GO:0009398">
    <property type="term" value="P:FMN biosynthetic process"/>
    <property type="evidence" value="ECO:0007669"/>
    <property type="project" value="UniProtKB-UniRule"/>
</dbReference>
<dbReference type="FunFam" id="3.40.50.620:FF:000021">
    <property type="entry name" value="Riboflavin biosynthesis protein"/>
    <property type="match status" value="1"/>
</dbReference>
<dbReference type="Pfam" id="PF01687">
    <property type="entry name" value="Flavokinase"/>
    <property type="match status" value="1"/>
</dbReference>
<evidence type="ECO:0000256" key="15">
    <source>
        <dbReference type="PIRNR" id="PIRNR004491"/>
    </source>
</evidence>
<dbReference type="HOGENOM" id="CLU_048437_0_1_5"/>
<dbReference type="STRING" id="1384459.GL4_0955"/>
<comment type="pathway">
    <text evidence="3 15">Cofactor biosynthesis; FMN biosynthesis; FMN from riboflavin (ATP route): step 1/1.</text>
</comment>
<dbReference type="EMBL" id="AP014648">
    <property type="protein sequence ID" value="BAQ16415.1"/>
    <property type="molecule type" value="Genomic_DNA"/>
</dbReference>
<dbReference type="InterPro" id="IPR023465">
    <property type="entry name" value="Riboflavin_kinase_dom_sf"/>
</dbReference>
<keyword evidence="8 15" id="KW-0547">Nucleotide-binding</keyword>
<keyword evidence="5 15" id="KW-0288">FMN</keyword>
<evidence type="ECO:0000313" key="18">
    <source>
        <dbReference type="Proteomes" id="UP000031643"/>
    </source>
</evidence>
<sequence length="332" mass="35673">MDIVRSWREAPPDQKGAVLAIGNFDGVHRGHQAVLGVAKAIAAAEGRKTGAVIFEPHPREFFAPGRPFFRLTPLPVKLELLEALGLDVVFVLPFDRPLADLSADAFATDVLGEAFGARHVVVGYDFVYGKGRTGTVSHLAASGEAAGYGVDVVEPVQLKGKTVFASSAIREHLSKGRIREAAEQLGYWWRARGAVAHGAGRGQGLGFPTVNFKLLPGQDVCHGIYAMRVHHAGGRHDAAGYVGPRPTFGAGEPALEAFLFDFSGDLYDQTIEVEFIDFIRPDQAFPDGEALAAQMDKDCEAVRAVLARVEASDPMRQFPLGAALATRTLDCR</sequence>
<proteinExistence type="inferred from homology"/>
<dbReference type="GO" id="GO:0005524">
    <property type="term" value="F:ATP binding"/>
    <property type="evidence" value="ECO:0007669"/>
    <property type="project" value="UniProtKB-UniRule"/>
</dbReference>
<dbReference type="Gene3D" id="2.40.30.30">
    <property type="entry name" value="Riboflavin kinase-like"/>
    <property type="match status" value="1"/>
</dbReference>
<dbReference type="SUPFAM" id="SSF52374">
    <property type="entry name" value="Nucleotidylyl transferase"/>
    <property type="match status" value="1"/>
</dbReference>
<dbReference type="GO" id="GO:0003919">
    <property type="term" value="F:FMN adenylyltransferase activity"/>
    <property type="evidence" value="ECO:0007669"/>
    <property type="project" value="UniProtKB-UniRule"/>
</dbReference>
<dbReference type="KEGG" id="mcg:GL4_0955"/>
<dbReference type="EC" id="2.7.1.26" evidence="15"/>
<dbReference type="InterPro" id="IPR015865">
    <property type="entry name" value="Riboflavin_kinase_bac/euk"/>
</dbReference>
<keyword evidence="6 15" id="KW-0808">Transferase</keyword>
<evidence type="ECO:0000256" key="9">
    <source>
        <dbReference type="ARBA" id="ARBA00022777"/>
    </source>
</evidence>
<evidence type="ECO:0000256" key="13">
    <source>
        <dbReference type="ARBA" id="ARBA00047880"/>
    </source>
</evidence>
<keyword evidence="9 15" id="KW-0418">Kinase</keyword>
<dbReference type="InterPro" id="IPR023468">
    <property type="entry name" value="Riboflavin_kinase"/>
</dbReference>
<dbReference type="GO" id="GO:0006747">
    <property type="term" value="P:FAD biosynthetic process"/>
    <property type="evidence" value="ECO:0007669"/>
    <property type="project" value="UniProtKB-UniRule"/>
</dbReference>
<keyword evidence="7 15" id="KW-0548">Nucleotidyltransferase</keyword>